<evidence type="ECO:0000313" key="3">
    <source>
        <dbReference type="Proteomes" id="UP000233769"/>
    </source>
</evidence>
<dbReference type="Proteomes" id="UP000233769">
    <property type="component" value="Chromosome tk0001"/>
</dbReference>
<accession>A0A2N9AR58</accession>
<proteinExistence type="predicted"/>
<evidence type="ECO:0000256" key="1">
    <source>
        <dbReference type="SAM" id="Phobius"/>
    </source>
</evidence>
<protein>
    <submittedName>
        <fullName evidence="2">Uncharacterized protein</fullName>
    </submittedName>
</protein>
<keyword evidence="1" id="KW-0812">Transmembrane</keyword>
<dbReference type="EMBL" id="LT962688">
    <property type="protein sequence ID" value="SOR29813.1"/>
    <property type="molecule type" value="Genomic_DNA"/>
</dbReference>
<organism evidence="2 3">
    <name type="scientific">Methylorubrum extorquens</name>
    <name type="common">Methylobacterium dichloromethanicum</name>
    <name type="synonym">Methylobacterium extorquens</name>
    <dbReference type="NCBI Taxonomy" id="408"/>
    <lineage>
        <taxon>Bacteria</taxon>
        <taxon>Pseudomonadati</taxon>
        <taxon>Pseudomonadota</taxon>
        <taxon>Alphaproteobacteria</taxon>
        <taxon>Hyphomicrobiales</taxon>
        <taxon>Methylobacteriaceae</taxon>
        <taxon>Methylorubrum</taxon>
    </lineage>
</organism>
<dbReference type="AlphaFoldDB" id="A0A2N9AR58"/>
<gene>
    <name evidence="2" type="ORF">TK0001_3211</name>
</gene>
<keyword evidence="1" id="KW-1133">Transmembrane helix</keyword>
<feature type="transmembrane region" description="Helical" evidence="1">
    <location>
        <begin position="42"/>
        <end position="59"/>
    </location>
</feature>
<evidence type="ECO:0000313" key="2">
    <source>
        <dbReference type="EMBL" id="SOR29813.1"/>
    </source>
</evidence>
<keyword evidence="1" id="KW-0472">Membrane</keyword>
<name>A0A2N9AR58_METEX</name>
<sequence>MRTLAVALAVLLLIVALPLIPRIDFALTRHQRGRALFESGRLALAAAAAAVLLLIAARAR</sequence>
<reference evidence="3" key="1">
    <citation type="submission" date="2017-10" db="EMBL/GenBank/DDBJ databases">
        <authorList>
            <person name="Regsiter A."/>
            <person name="William W."/>
        </authorList>
    </citation>
    <scope>NUCLEOTIDE SEQUENCE [LARGE SCALE GENOMIC DNA]</scope>
</reference>